<dbReference type="Proteomes" id="UP000194318">
    <property type="component" value="Unassembled WGS sequence"/>
</dbReference>
<dbReference type="GeneID" id="91402563"/>
<name>A0A1Y2NSV3_STRFR</name>
<organism evidence="3 4">
    <name type="scientific">Streptomyces fradiae ATCC 10745 = DSM 40063</name>
    <dbReference type="NCBI Taxonomy" id="1319510"/>
    <lineage>
        <taxon>Bacteria</taxon>
        <taxon>Bacillati</taxon>
        <taxon>Actinomycetota</taxon>
        <taxon>Actinomycetes</taxon>
        <taxon>Kitasatosporales</taxon>
        <taxon>Streptomycetaceae</taxon>
        <taxon>Streptomyces</taxon>
    </lineage>
</organism>
<comment type="caution">
    <text evidence="3">The sequence shown here is derived from an EMBL/GenBank/DDBJ whole genome shotgun (WGS) entry which is preliminary data.</text>
</comment>
<dbReference type="Proteomes" id="UP000731519">
    <property type="component" value="Unassembled WGS sequence"/>
</dbReference>
<evidence type="ECO:0000313" key="4">
    <source>
        <dbReference type="Proteomes" id="UP000194318"/>
    </source>
</evidence>
<feature type="region of interest" description="Disordered" evidence="1">
    <location>
        <begin position="173"/>
        <end position="192"/>
    </location>
</feature>
<evidence type="ECO:0000313" key="2">
    <source>
        <dbReference type="EMBL" id="KAF0646689.1"/>
    </source>
</evidence>
<reference evidence="2 5" key="1">
    <citation type="submission" date="2013-05" db="EMBL/GenBank/DDBJ databases">
        <title>Genome Sequence of Streptomyces fradiae.</title>
        <authorList>
            <person name="Kirby R."/>
        </authorList>
    </citation>
    <scope>NUCLEOTIDE SEQUENCE [LARGE SCALE GENOMIC DNA]</scope>
    <source>
        <strain evidence="2 5">ATCC 10745</strain>
    </source>
</reference>
<dbReference type="EMBL" id="ASYR01000048">
    <property type="protein sequence ID" value="KAF0646689.1"/>
    <property type="molecule type" value="Genomic_DNA"/>
</dbReference>
<evidence type="ECO:0000256" key="1">
    <source>
        <dbReference type="SAM" id="MobiDB-lite"/>
    </source>
</evidence>
<evidence type="ECO:0000313" key="3">
    <source>
        <dbReference type="EMBL" id="OSY50575.1"/>
    </source>
</evidence>
<evidence type="ECO:0000313" key="5">
    <source>
        <dbReference type="Proteomes" id="UP000731519"/>
    </source>
</evidence>
<accession>A0A1Y2NSV3</accession>
<reference evidence="3 4" key="2">
    <citation type="submission" date="2016-09" db="EMBL/GenBank/DDBJ databases">
        <title>Streptomyces fradiae DSM40063, a candidate organism with high potential of specific P450 cytochromes.</title>
        <authorList>
            <person name="Grumaz C."/>
            <person name="Vainshtein Y."/>
            <person name="Kirstahler P."/>
            <person name="Sohn K."/>
        </authorList>
    </citation>
    <scope>NUCLEOTIDE SEQUENCE [LARGE SCALE GENOMIC DNA]</scope>
    <source>
        <strain evidence="3 4">DSM 40063</strain>
    </source>
</reference>
<gene>
    <name evidence="3" type="ORF">BG846_03743</name>
    <name evidence="2" type="ORF">K701_27290</name>
</gene>
<keyword evidence="5" id="KW-1185">Reference proteome</keyword>
<protein>
    <submittedName>
        <fullName evidence="3">Uncharacterized protein</fullName>
    </submittedName>
</protein>
<dbReference type="AlphaFoldDB" id="A0A1Y2NSV3"/>
<proteinExistence type="predicted"/>
<dbReference type="EMBL" id="MIFZ01000278">
    <property type="protein sequence ID" value="OSY50575.1"/>
    <property type="molecule type" value="Genomic_DNA"/>
</dbReference>
<dbReference type="RefSeq" id="WP_051839008.1">
    <property type="nucleotide sequence ID" value="NZ_ASYR01000048.1"/>
</dbReference>
<sequence length="192" mass="20949">MTTTTTYGTWCNRVAPYSTSPDADVIDYINGGDDDWRQLIQDTGALEQMQREYRDAINEALPPSVSLCGDEFIGPAYPADDEFDGYPTDEDGYLDFKAMVEDIDLGPIVDRNDPLTLESVGRYEMKSSAKDPAKAASKAMSRLGVKPMIYLKDPGTGRPRAYFRAGDVREALAARPGKGVGGGRPPKDTPTV</sequence>